<name>A0A3B6SGQ1_WHEAT</name>
<dbReference type="GeneID" id="123161487"/>
<reference evidence="3" key="1">
    <citation type="submission" date="2018-08" db="EMBL/GenBank/DDBJ databases">
        <authorList>
            <person name="Rossello M."/>
        </authorList>
    </citation>
    <scope>NUCLEOTIDE SEQUENCE [LARGE SCALE GENOMIC DNA]</scope>
    <source>
        <strain evidence="3">cv. Chinese Spring</strain>
    </source>
</reference>
<feature type="compositionally biased region" description="Acidic residues" evidence="1">
    <location>
        <begin position="111"/>
        <end position="122"/>
    </location>
</feature>
<keyword evidence="4" id="KW-1185">Reference proteome</keyword>
<feature type="chain" id="PRO_5043180525" evidence="2">
    <location>
        <begin position="38"/>
        <end position="122"/>
    </location>
</feature>
<proteinExistence type="predicted"/>
<feature type="signal peptide" evidence="2">
    <location>
        <begin position="1"/>
        <end position="37"/>
    </location>
</feature>
<dbReference type="Gramene" id="TraesCAD_scaffold_032936_01G000300.1">
    <property type="protein sequence ID" value="TraesCAD_scaffold_032936_01G000300.1"/>
    <property type="gene ID" value="TraesCAD_scaffold_032936_01G000300"/>
</dbReference>
<dbReference type="Gramene" id="TraesCLE_scaffold_013684_01G000200.1">
    <property type="protein sequence ID" value="TraesCLE_scaffold_013684_01G000200.1"/>
    <property type="gene ID" value="TraesCLE_scaffold_013684_01G000200"/>
</dbReference>
<dbReference type="OMA" id="NAQTWVV"/>
<sequence>MYSPQRRGAPMAATVRTWLVVAALACALALALRSADAQEGEAQPTSSSAPAQKPNCAPGAATPCRVGALRDPENQEEEGLFNMNVKAPTGAGDSDSEDDYSDPDEPKDPDQSDDDELVVLGH</sequence>
<gene>
    <name evidence="3" type="primary">LOC123161487</name>
</gene>
<dbReference type="EnsemblPlants" id="TraesCS7B02G290500.1">
    <property type="protein sequence ID" value="TraesCS7B02G290500.1.cds1"/>
    <property type="gene ID" value="TraesCS7B02G290500"/>
</dbReference>
<feature type="region of interest" description="Disordered" evidence="1">
    <location>
        <begin position="34"/>
        <end position="122"/>
    </location>
</feature>
<dbReference type="Gramene" id="TraesROB_scaffold_062538_01G000300.1">
    <property type="protein sequence ID" value="TraesROB_scaffold_062538_01G000300.1"/>
    <property type="gene ID" value="TraesROB_scaffold_062538_01G000300"/>
</dbReference>
<dbReference type="OrthoDB" id="692055at2759"/>
<reference evidence="3" key="2">
    <citation type="submission" date="2018-10" db="UniProtKB">
        <authorList>
            <consortium name="EnsemblPlants"/>
        </authorList>
    </citation>
    <scope>IDENTIFICATION</scope>
</reference>
<dbReference type="RefSeq" id="XP_044435250.1">
    <property type="nucleotide sequence ID" value="XM_044579315.1"/>
</dbReference>
<protein>
    <submittedName>
        <fullName evidence="3">Uncharacterized protein</fullName>
    </submittedName>
</protein>
<feature type="compositionally biased region" description="Acidic residues" evidence="1">
    <location>
        <begin position="94"/>
        <end position="103"/>
    </location>
</feature>
<dbReference type="Gramene" id="TraesCS7B02G290500.1">
    <property type="protein sequence ID" value="TraesCS7B02G290500.1.cds1"/>
    <property type="gene ID" value="TraesCS7B02G290500"/>
</dbReference>
<evidence type="ECO:0000313" key="4">
    <source>
        <dbReference type="Proteomes" id="UP000019116"/>
    </source>
</evidence>
<organism evidence="3">
    <name type="scientific">Triticum aestivum</name>
    <name type="common">Wheat</name>
    <dbReference type="NCBI Taxonomy" id="4565"/>
    <lineage>
        <taxon>Eukaryota</taxon>
        <taxon>Viridiplantae</taxon>
        <taxon>Streptophyta</taxon>
        <taxon>Embryophyta</taxon>
        <taxon>Tracheophyta</taxon>
        <taxon>Spermatophyta</taxon>
        <taxon>Magnoliopsida</taxon>
        <taxon>Liliopsida</taxon>
        <taxon>Poales</taxon>
        <taxon>Poaceae</taxon>
        <taxon>BOP clade</taxon>
        <taxon>Pooideae</taxon>
        <taxon>Triticodae</taxon>
        <taxon>Triticeae</taxon>
        <taxon>Triticinae</taxon>
        <taxon>Triticum</taxon>
    </lineage>
</organism>
<evidence type="ECO:0000256" key="2">
    <source>
        <dbReference type="SAM" id="SignalP"/>
    </source>
</evidence>
<dbReference type="AlphaFoldDB" id="A0A3B6SGQ1"/>
<evidence type="ECO:0000313" key="3">
    <source>
        <dbReference type="EnsemblPlants" id="TraesCS7B02G290500.1.cds1"/>
    </source>
</evidence>
<evidence type="ECO:0000256" key="1">
    <source>
        <dbReference type="SAM" id="MobiDB-lite"/>
    </source>
</evidence>
<keyword evidence="2" id="KW-0732">Signal</keyword>
<dbReference type="KEGG" id="taes:123161487"/>
<dbReference type="Gramene" id="TraesWEE_scaffold_023754_01G000100.1">
    <property type="protein sequence ID" value="TraesWEE_scaffold_023754_01G000100.1"/>
    <property type="gene ID" value="TraesWEE_scaffold_023754_01G000100"/>
</dbReference>
<dbReference type="Gramene" id="TraesCS7B03G0785600.1">
    <property type="protein sequence ID" value="TraesCS7B03G0785600.1.CDS1"/>
    <property type="gene ID" value="TraesCS7B03G0785600"/>
</dbReference>
<dbReference type="Proteomes" id="UP000019116">
    <property type="component" value="Chromosome 7B"/>
</dbReference>
<accession>A0A3B6SGQ1</accession>
<dbReference type="Gramene" id="TraesPARA_EIv1.0_2444160.1">
    <property type="protein sequence ID" value="TraesPARA_EIv1.0_2444160.1.CDS1"/>
    <property type="gene ID" value="TraesPARA_EIv1.0_2444160"/>
</dbReference>